<dbReference type="PANTHER" id="PTHR30146:SF153">
    <property type="entry name" value="LACTOSE OPERON REPRESSOR"/>
    <property type="match status" value="1"/>
</dbReference>
<dbReference type="InterPro" id="IPR000843">
    <property type="entry name" value="HTH_LacI"/>
</dbReference>
<gene>
    <name evidence="7" type="ORF">ACKI18_45500</name>
</gene>
<feature type="domain" description="HTH lacI-type" evidence="5">
    <location>
        <begin position="77"/>
        <end position="131"/>
    </location>
</feature>
<dbReference type="EMBL" id="JBJVNI010000044">
    <property type="protein sequence ID" value="MFM9615923.1"/>
    <property type="molecule type" value="Genomic_DNA"/>
</dbReference>
<evidence type="ECO:0000313" key="7">
    <source>
        <dbReference type="EMBL" id="MFM9615923.1"/>
    </source>
</evidence>
<dbReference type="PROSITE" id="PS50932">
    <property type="entry name" value="HTH_LACI_2"/>
    <property type="match status" value="1"/>
</dbReference>
<dbReference type="Gene3D" id="1.10.260.40">
    <property type="entry name" value="lambda repressor-like DNA-binding domains"/>
    <property type="match status" value="1"/>
</dbReference>
<keyword evidence="1" id="KW-0805">Transcription regulation</keyword>
<evidence type="ECO:0000313" key="8">
    <source>
        <dbReference type="Proteomes" id="UP001631957"/>
    </source>
</evidence>
<dbReference type="GO" id="GO:0003677">
    <property type="term" value="F:DNA binding"/>
    <property type="evidence" value="ECO:0007669"/>
    <property type="project" value="UniProtKB-KW"/>
</dbReference>
<dbReference type="InterPro" id="IPR028082">
    <property type="entry name" value="Peripla_BP_I"/>
</dbReference>
<dbReference type="PROSITE" id="PS00356">
    <property type="entry name" value="HTH_LACI_1"/>
    <property type="match status" value="1"/>
</dbReference>
<dbReference type="PROSITE" id="PS50943">
    <property type="entry name" value="HTH_CROC1"/>
    <property type="match status" value="1"/>
</dbReference>
<protein>
    <submittedName>
        <fullName evidence="7">LacI family DNA-binding transcriptional regulator</fullName>
    </submittedName>
</protein>
<dbReference type="RefSeq" id="WP_409124192.1">
    <property type="nucleotide sequence ID" value="NZ_JBJVNI010000044.1"/>
</dbReference>
<dbReference type="InterPro" id="IPR001387">
    <property type="entry name" value="Cro/C1-type_HTH"/>
</dbReference>
<keyword evidence="8" id="KW-1185">Reference proteome</keyword>
<dbReference type="SMART" id="SM00354">
    <property type="entry name" value="HTH_LACI"/>
    <property type="match status" value="1"/>
</dbReference>
<dbReference type="InterPro" id="IPR046335">
    <property type="entry name" value="LacI/GalR-like_sensor"/>
</dbReference>
<dbReference type="Pfam" id="PF13377">
    <property type="entry name" value="Peripla_BP_3"/>
    <property type="match status" value="1"/>
</dbReference>
<evidence type="ECO:0000256" key="4">
    <source>
        <dbReference type="SAM" id="MobiDB-lite"/>
    </source>
</evidence>
<feature type="domain" description="HTH cro/C1-type" evidence="6">
    <location>
        <begin position="75"/>
        <end position="121"/>
    </location>
</feature>
<proteinExistence type="predicted"/>
<dbReference type="Gene3D" id="3.40.50.2300">
    <property type="match status" value="2"/>
</dbReference>
<keyword evidence="3" id="KW-0804">Transcription</keyword>
<dbReference type="PRINTS" id="PR00036">
    <property type="entry name" value="HTHLACI"/>
</dbReference>
<feature type="region of interest" description="Disordered" evidence="4">
    <location>
        <begin position="1"/>
        <end position="75"/>
    </location>
</feature>
<dbReference type="InterPro" id="IPR010982">
    <property type="entry name" value="Lambda_DNA-bd_dom_sf"/>
</dbReference>
<evidence type="ECO:0000256" key="2">
    <source>
        <dbReference type="ARBA" id="ARBA00023125"/>
    </source>
</evidence>
<dbReference type="Pfam" id="PF00356">
    <property type="entry name" value="LacI"/>
    <property type="match status" value="1"/>
</dbReference>
<evidence type="ECO:0000259" key="5">
    <source>
        <dbReference type="PROSITE" id="PS50932"/>
    </source>
</evidence>
<reference evidence="7 8" key="1">
    <citation type="submission" date="2024-12" db="EMBL/GenBank/DDBJ databases">
        <title>Forecasting of Potato common scab and diversities of Pathogenic streptomyces spp. in china.</title>
        <authorList>
            <person name="Handique U."/>
            <person name="Wu J."/>
        </authorList>
    </citation>
    <scope>NUCLEOTIDE SEQUENCE [LARGE SCALE GENOMIC DNA]</scope>
    <source>
        <strain evidence="7 8">ZRIMU1530</strain>
    </source>
</reference>
<accession>A0ABW9IAC5</accession>
<dbReference type="CDD" id="cd01392">
    <property type="entry name" value="HTH_LacI"/>
    <property type="match status" value="1"/>
</dbReference>
<dbReference type="SUPFAM" id="SSF53822">
    <property type="entry name" value="Periplasmic binding protein-like I"/>
    <property type="match status" value="1"/>
</dbReference>
<dbReference type="CDD" id="cd06296">
    <property type="entry name" value="PBP1_CatR-like"/>
    <property type="match status" value="1"/>
</dbReference>
<organism evidence="7 8">
    <name type="scientific">Streptomyces niveiscabiei</name>
    <dbReference type="NCBI Taxonomy" id="164115"/>
    <lineage>
        <taxon>Bacteria</taxon>
        <taxon>Bacillati</taxon>
        <taxon>Actinomycetota</taxon>
        <taxon>Actinomycetes</taxon>
        <taxon>Kitasatosporales</taxon>
        <taxon>Streptomycetaceae</taxon>
        <taxon>Streptomyces</taxon>
    </lineage>
</organism>
<feature type="compositionally biased region" description="Basic and acidic residues" evidence="4">
    <location>
        <begin position="7"/>
        <end position="33"/>
    </location>
</feature>
<keyword evidence="2 7" id="KW-0238">DNA-binding</keyword>
<name>A0ABW9IAC5_9ACTN</name>
<evidence type="ECO:0000259" key="6">
    <source>
        <dbReference type="PROSITE" id="PS50943"/>
    </source>
</evidence>
<dbReference type="Proteomes" id="UP001631957">
    <property type="component" value="Unassembled WGS sequence"/>
</dbReference>
<dbReference type="PANTHER" id="PTHR30146">
    <property type="entry name" value="LACI-RELATED TRANSCRIPTIONAL REPRESSOR"/>
    <property type="match status" value="1"/>
</dbReference>
<sequence>MAPQDTEAQHTEAHGAEAHGLEAHGLDGHDFDGHTPAAQPAAPPHTAPPGTAPSTPAPLTPAPPTPAHPTPTPPAKITITEIARRAGVSVPTVSRVVNGRSDVSPATRARVEELLRLHGYRKRPPTAPARSPALLDLVFNDLGSPWAVEIIRGVEEVAHAAGVGTVVSAIHGRTGDAREWMRNLRARASGGVILVTSDLEPTLHEELRILGVPLVVVDPTGTYADGVPVIGAANWSGGLAATEHLLALGHRRIGLIAGPPRLLCSRARYDGYRAALEAAGVPVDDALVVPGDFQSASGFRGTGTLLDLPDPPTALFATSDRMALGAVEALRQRGLRVPQDMSVVGFDDLPEVRWSAPPLTTVRQPLADMGKLAVRTALRLAHDEHPDSPRVELGTELVVRSSTAPPARP</sequence>
<comment type="caution">
    <text evidence="7">The sequence shown here is derived from an EMBL/GenBank/DDBJ whole genome shotgun (WGS) entry which is preliminary data.</text>
</comment>
<evidence type="ECO:0000256" key="1">
    <source>
        <dbReference type="ARBA" id="ARBA00023015"/>
    </source>
</evidence>
<feature type="compositionally biased region" description="Pro residues" evidence="4">
    <location>
        <begin position="41"/>
        <end position="74"/>
    </location>
</feature>
<dbReference type="SUPFAM" id="SSF47413">
    <property type="entry name" value="lambda repressor-like DNA-binding domains"/>
    <property type="match status" value="1"/>
</dbReference>
<evidence type="ECO:0000256" key="3">
    <source>
        <dbReference type="ARBA" id="ARBA00023163"/>
    </source>
</evidence>